<evidence type="ECO:0000256" key="4">
    <source>
        <dbReference type="ARBA" id="ARBA00022475"/>
    </source>
</evidence>
<dbReference type="PANTHER" id="PTHR30469:SF12">
    <property type="entry name" value="MULTIDRUG RESISTANCE PROTEIN MDTA"/>
    <property type="match status" value="1"/>
</dbReference>
<dbReference type="GO" id="GO:1990281">
    <property type="term" value="C:efflux pump complex"/>
    <property type="evidence" value="ECO:0007669"/>
    <property type="project" value="TreeGrafter"/>
</dbReference>
<dbReference type="NCBIfam" id="TIGR01730">
    <property type="entry name" value="RND_mfp"/>
    <property type="match status" value="1"/>
</dbReference>
<evidence type="ECO:0000256" key="5">
    <source>
        <dbReference type="ARBA" id="ARBA00022519"/>
    </source>
</evidence>
<dbReference type="InterPro" id="IPR006143">
    <property type="entry name" value="RND_pump_MFP"/>
</dbReference>
<dbReference type="Pfam" id="PF25917">
    <property type="entry name" value="BSH_RND"/>
    <property type="match status" value="1"/>
</dbReference>
<dbReference type="EMBL" id="CABVHW010000002">
    <property type="protein sequence ID" value="VVN77968.1"/>
    <property type="molecule type" value="Genomic_DNA"/>
</dbReference>
<dbReference type="SUPFAM" id="SSF111369">
    <property type="entry name" value="HlyD-like secretion proteins"/>
    <property type="match status" value="1"/>
</dbReference>
<dbReference type="AlphaFoldDB" id="A0A5E7AFC4"/>
<dbReference type="Pfam" id="PF25876">
    <property type="entry name" value="HH_MFP_RND"/>
    <property type="match status" value="1"/>
</dbReference>
<dbReference type="InterPro" id="IPR058637">
    <property type="entry name" value="YknX-like_C"/>
</dbReference>
<evidence type="ECO:0000256" key="6">
    <source>
        <dbReference type="ARBA" id="ARBA00023054"/>
    </source>
</evidence>
<evidence type="ECO:0000256" key="3">
    <source>
        <dbReference type="ARBA" id="ARBA00009477"/>
    </source>
</evidence>
<feature type="transmembrane region" description="Helical" evidence="8">
    <location>
        <begin position="12"/>
        <end position="31"/>
    </location>
</feature>
<dbReference type="Gene3D" id="2.40.50.100">
    <property type="match status" value="1"/>
</dbReference>
<proteinExistence type="inferred from homology"/>
<evidence type="ECO:0000256" key="1">
    <source>
        <dbReference type="ARBA" id="ARBA00004533"/>
    </source>
</evidence>
<name>A0A5E7AFC4_PSEFL</name>
<dbReference type="InterPro" id="IPR058625">
    <property type="entry name" value="MdtA-like_BSH"/>
</dbReference>
<evidence type="ECO:0000313" key="13">
    <source>
        <dbReference type="EMBL" id="VVN77968.1"/>
    </source>
</evidence>
<comment type="subcellular location">
    <subcellularLocation>
        <location evidence="1">Cell inner membrane</location>
    </subcellularLocation>
    <subcellularLocation>
        <location evidence="2">Membrane</location>
        <topology evidence="2">Lipid-anchor</topology>
    </subcellularLocation>
</comment>
<keyword evidence="7 8" id="KW-0472">Membrane</keyword>
<evidence type="ECO:0000313" key="14">
    <source>
        <dbReference type="Proteomes" id="UP000381093"/>
    </source>
</evidence>
<dbReference type="GO" id="GO:0015562">
    <property type="term" value="F:efflux transmembrane transporter activity"/>
    <property type="evidence" value="ECO:0007669"/>
    <property type="project" value="TreeGrafter"/>
</dbReference>
<evidence type="ECO:0000256" key="8">
    <source>
        <dbReference type="SAM" id="Phobius"/>
    </source>
</evidence>
<dbReference type="Pfam" id="PF25944">
    <property type="entry name" value="Beta-barrel_RND"/>
    <property type="match status" value="1"/>
</dbReference>
<reference evidence="13 14" key="1">
    <citation type="submission" date="2019-09" db="EMBL/GenBank/DDBJ databases">
        <authorList>
            <person name="Chandra G."/>
            <person name="Truman W A."/>
        </authorList>
    </citation>
    <scope>NUCLEOTIDE SEQUENCE [LARGE SCALE GENOMIC DNA]</scope>
    <source>
        <strain evidence="13">PS710</strain>
    </source>
</reference>
<evidence type="ECO:0000259" key="10">
    <source>
        <dbReference type="Pfam" id="PF25917"/>
    </source>
</evidence>
<dbReference type="Gene3D" id="2.40.420.20">
    <property type="match status" value="1"/>
</dbReference>
<keyword evidence="6" id="KW-0175">Coiled coil</keyword>
<evidence type="ECO:0000259" key="11">
    <source>
        <dbReference type="Pfam" id="PF25944"/>
    </source>
</evidence>
<dbReference type="Gene3D" id="1.10.287.470">
    <property type="entry name" value="Helix hairpin bin"/>
    <property type="match status" value="1"/>
</dbReference>
<protein>
    <submittedName>
        <fullName evidence="13">Multidrug resistance protein MdtA</fullName>
    </submittedName>
</protein>
<dbReference type="Proteomes" id="UP000381093">
    <property type="component" value="Unassembled WGS sequence"/>
</dbReference>
<feature type="domain" description="Multidrug resistance protein MdtA-like barrel-sandwich hybrid" evidence="10">
    <location>
        <begin position="71"/>
        <end position="210"/>
    </location>
</feature>
<keyword evidence="8" id="KW-1133">Transmembrane helix</keyword>
<feature type="domain" description="YknX-like C-terminal permuted SH3-like" evidence="12">
    <location>
        <begin position="308"/>
        <end position="374"/>
    </location>
</feature>
<dbReference type="InterPro" id="IPR058624">
    <property type="entry name" value="MdtA-like_HH"/>
</dbReference>
<dbReference type="InterPro" id="IPR058626">
    <property type="entry name" value="MdtA-like_b-barrel"/>
</dbReference>
<organism evidence="13 14">
    <name type="scientific">Pseudomonas fluorescens</name>
    <dbReference type="NCBI Taxonomy" id="294"/>
    <lineage>
        <taxon>Bacteria</taxon>
        <taxon>Pseudomonadati</taxon>
        <taxon>Pseudomonadota</taxon>
        <taxon>Gammaproteobacteria</taxon>
        <taxon>Pseudomonadales</taxon>
        <taxon>Pseudomonadaceae</taxon>
        <taxon>Pseudomonas</taxon>
    </lineage>
</organism>
<sequence>MHPHKVRQTLIGVSLSLCIPGIVGGMTYWLWPGASAITAAAAPAVPVTAVEIGRHDVAILINAIGNVRSQRSVDVRPQVDGLLAEFPVSEGQFVKKGDLLARIDDRAIKAALERAKAQQAVAQAQLVSARLDLERYRALASTQAISAQTLDQQTGLVAQLQATLQSEQATVAATLVQLSYTRIHAPGDGRIGIHNLHAGNYVRPGDTQPLFSLVQLDPIGIDISLPQARLPQLQASMANAEKKSVILRVYSGDGGTLLGEGQLDLIDNRVSETTGTVRVKGTVANSQGRLWPDQSVVINLQVGTLRDVLVVPQRAIRQGANNTFVWRISDGKAFPQPVEVVYSDADIVVIEGVQAGDQVVTDGYSRLGSGTAVNILETVDAPVTSIASRSMP</sequence>
<keyword evidence="8" id="KW-0812">Transmembrane</keyword>
<evidence type="ECO:0000256" key="7">
    <source>
        <dbReference type="ARBA" id="ARBA00023136"/>
    </source>
</evidence>
<evidence type="ECO:0000259" key="12">
    <source>
        <dbReference type="Pfam" id="PF25989"/>
    </source>
</evidence>
<keyword evidence="5" id="KW-0997">Cell inner membrane</keyword>
<feature type="domain" description="Multidrug resistance protein MdtA-like alpha-helical hairpin" evidence="9">
    <location>
        <begin position="112"/>
        <end position="181"/>
    </location>
</feature>
<comment type="similarity">
    <text evidence="3">Belongs to the membrane fusion protein (MFP) (TC 8.A.1) family.</text>
</comment>
<dbReference type="RefSeq" id="WP_224794221.1">
    <property type="nucleotide sequence ID" value="NZ_CABVHW010000002.1"/>
</dbReference>
<dbReference type="Gene3D" id="2.40.30.170">
    <property type="match status" value="1"/>
</dbReference>
<keyword evidence="4" id="KW-1003">Cell membrane</keyword>
<evidence type="ECO:0000259" key="9">
    <source>
        <dbReference type="Pfam" id="PF25876"/>
    </source>
</evidence>
<dbReference type="Pfam" id="PF25989">
    <property type="entry name" value="YknX_C"/>
    <property type="match status" value="1"/>
</dbReference>
<feature type="domain" description="Multidrug resistance protein MdtA-like beta-barrel" evidence="11">
    <location>
        <begin position="218"/>
        <end position="304"/>
    </location>
</feature>
<gene>
    <name evidence="13" type="primary">mdtA_2</name>
    <name evidence="13" type="ORF">PS710_00870</name>
</gene>
<evidence type="ECO:0000256" key="2">
    <source>
        <dbReference type="ARBA" id="ARBA00004635"/>
    </source>
</evidence>
<accession>A0A5E7AFC4</accession>
<dbReference type="PANTHER" id="PTHR30469">
    <property type="entry name" value="MULTIDRUG RESISTANCE PROTEIN MDTA"/>
    <property type="match status" value="1"/>
</dbReference>